<dbReference type="AlphaFoldDB" id="A0A1I6G0U4"/>
<dbReference type="InterPro" id="IPR016047">
    <property type="entry name" value="M23ase_b-sheet_dom"/>
</dbReference>
<protein>
    <submittedName>
        <fullName evidence="3">Peptidase family M23</fullName>
    </submittedName>
</protein>
<evidence type="ECO:0000313" key="3">
    <source>
        <dbReference type="EMBL" id="SFR35760.1"/>
    </source>
</evidence>
<dbReference type="RefSeq" id="WP_092981200.1">
    <property type="nucleotide sequence ID" value="NZ_FOYQ01000001.1"/>
</dbReference>
<keyword evidence="1" id="KW-1133">Transmembrane helix</keyword>
<feature type="transmembrane region" description="Helical" evidence="1">
    <location>
        <begin position="93"/>
        <end position="110"/>
    </location>
</feature>
<dbReference type="SUPFAM" id="SSF51261">
    <property type="entry name" value="Duplicated hybrid motif"/>
    <property type="match status" value="1"/>
</dbReference>
<dbReference type="CDD" id="cd12797">
    <property type="entry name" value="M23_peptidase"/>
    <property type="match status" value="1"/>
</dbReference>
<accession>A0A1I6G0U4</accession>
<gene>
    <name evidence="3" type="ORF">SAMN04490243_1041</name>
</gene>
<dbReference type="GO" id="GO:0004222">
    <property type="term" value="F:metalloendopeptidase activity"/>
    <property type="evidence" value="ECO:0007669"/>
    <property type="project" value="TreeGrafter"/>
</dbReference>
<dbReference type="STRING" id="400055.SAMN04490243_1041"/>
<organism evidence="3 4">
    <name type="scientific">Robiginitalea myxolifaciens</name>
    <dbReference type="NCBI Taxonomy" id="400055"/>
    <lineage>
        <taxon>Bacteria</taxon>
        <taxon>Pseudomonadati</taxon>
        <taxon>Bacteroidota</taxon>
        <taxon>Flavobacteriia</taxon>
        <taxon>Flavobacteriales</taxon>
        <taxon>Flavobacteriaceae</taxon>
        <taxon>Robiginitalea</taxon>
    </lineage>
</organism>
<keyword evidence="1" id="KW-0472">Membrane</keyword>
<dbReference type="PANTHER" id="PTHR21666:SF270">
    <property type="entry name" value="MUREIN HYDROLASE ACTIVATOR ENVC"/>
    <property type="match status" value="1"/>
</dbReference>
<dbReference type="PANTHER" id="PTHR21666">
    <property type="entry name" value="PEPTIDASE-RELATED"/>
    <property type="match status" value="1"/>
</dbReference>
<feature type="domain" description="M23ase beta-sheet core" evidence="2">
    <location>
        <begin position="188"/>
        <end position="279"/>
    </location>
</feature>
<reference evidence="3 4" key="1">
    <citation type="submission" date="2016-10" db="EMBL/GenBank/DDBJ databases">
        <authorList>
            <person name="de Groot N.N."/>
        </authorList>
    </citation>
    <scope>NUCLEOTIDE SEQUENCE [LARGE SCALE GENOMIC DNA]</scope>
    <source>
        <strain evidence="3 4">DSM 21019</strain>
    </source>
</reference>
<dbReference type="Gene3D" id="2.70.70.10">
    <property type="entry name" value="Glucose Permease (Domain IIA)"/>
    <property type="match status" value="1"/>
</dbReference>
<keyword evidence="4" id="KW-1185">Reference proteome</keyword>
<evidence type="ECO:0000256" key="1">
    <source>
        <dbReference type="SAM" id="Phobius"/>
    </source>
</evidence>
<dbReference type="Proteomes" id="UP000199534">
    <property type="component" value="Unassembled WGS sequence"/>
</dbReference>
<dbReference type="EMBL" id="FOYQ01000001">
    <property type="protein sequence ID" value="SFR35760.1"/>
    <property type="molecule type" value="Genomic_DNA"/>
</dbReference>
<keyword evidence="1" id="KW-0812">Transmembrane</keyword>
<sequence>MERFLFLFIHLGLPLIILMAALRIRPKSWFALISNTALYLLVLTFLYFWGQWPLALSLTYKYVVLAIALAVLWKGYRRIPKIKATWPIGFWRWLRAGIAAVLALLFALLVDQLIQGRSYPEEGTALVFPLKDGSYFISLGGSNRTINNHYGTSTTAQWYALDVNKLGDFGMATSTLWGTANAEHYIFGEPVYAPCSGRVIEVKSGVPDNEGASMDVGPEDGMGNYVVLNCQGLIITLVHLQNNSIVVEEGQYITVGDLLGRVGNSGFSQEPHLHFQAARMAKDSTMIPVPMRFGKKTPVRGDVMGY</sequence>
<evidence type="ECO:0000313" key="4">
    <source>
        <dbReference type="Proteomes" id="UP000199534"/>
    </source>
</evidence>
<name>A0A1I6G0U4_9FLAO</name>
<dbReference type="InterPro" id="IPR011055">
    <property type="entry name" value="Dup_hybrid_motif"/>
</dbReference>
<feature type="transmembrane region" description="Helical" evidence="1">
    <location>
        <begin position="6"/>
        <end position="22"/>
    </location>
</feature>
<proteinExistence type="predicted"/>
<feature type="transmembrane region" description="Helical" evidence="1">
    <location>
        <begin position="54"/>
        <end position="73"/>
    </location>
</feature>
<evidence type="ECO:0000259" key="2">
    <source>
        <dbReference type="Pfam" id="PF01551"/>
    </source>
</evidence>
<dbReference type="InterPro" id="IPR050570">
    <property type="entry name" value="Cell_wall_metabolism_enzyme"/>
</dbReference>
<feature type="transmembrane region" description="Helical" evidence="1">
    <location>
        <begin position="29"/>
        <end position="48"/>
    </location>
</feature>
<dbReference type="Pfam" id="PF01551">
    <property type="entry name" value="Peptidase_M23"/>
    <property type="match status" value="1"/>
</dbReference>
<dbReference type="OrthoDB" id="9809488at2"/>